<keyword evidence="1" id="KW-0472">Membrane</keyword>
<evidence type="ECO:0000313" key="2">
    <source>
        <dbReference type="EMBL" id="GAI76299.1"/>
    </source>
</evidence>
<organism evidence="2">
    <name type="scientific">marine sediment metagenome</name>
    <dbReference type="NCBI Taxonomy" id="412755"/>
    <lineage>
        <taxon>unclassified sequences</taxon>
        <taxon>metagenomes</taxon>
        <taxon>ecological metagenomes</taxon>
    </lineage>
</organism>
<gene>
    <name evidence="2" type="ORF">S12H4_18442</name>
</gene>
<protein>
    <submittedName>
        <fullName evidence="2">Uncharacterized protein</fullName>
    </submittedName>
</protein>
<feature type="non-terminal residue" evidence="2">
    <location>
        <position position="241"/>
    </location>
</feature>
<dbReference type="AlphaFoldDB" id="X1T8G0"/>
<proteinExistence type="predicted"/>
<accession>X1T8G0</accession>
<evidence type="ECO:0000256" key="1">
    <source>
        <dbReference type="SAM" id="Phobius"/>
    </source>
</evidence>
<keyword evidence="1" id="KW-1133">Transmembrane helix</keyword>
<sequence length="241" mass="25882">MEIMHAIKKKLTLLKIVPRGISGANALITYMLTPTGGVIAPIVVIIVKIIAYHIGSKPRAIPSGKKIGIVSTRNPKESIKQPPIKYINNTIAKMTKGDTGSEAAKFATINGSLVTARKRPKIMAPVTRTKTMHDIFKVSVKELISPFQVSLRVAIVTINVQKTPTASASVGVNKPTNKPPITRINIAIASTTPVRDFIFSLRLVFGPGGPNSGLNRQTTSMVSTNKIPKTMAGKMPARKSL</sequence>
<name>X1T8G0_9ZZZZ</name>
<keyword evidence="1" id="KW-0812">Transmembrane</keyword>
<comment type="caution">
    <text evidence="2">The sequence shown here is derived from an EMBL/GenBank/DDBJ whole genome shotgun (WGS) entry which is preliminary data.</text>
</comment>
<reference evidence="2" key="1">
    <citation type="journal article" date="2014" name="Front. Microbiol.">
        <title>High frequency of phylogenetically diverse reductive dehalogenase-homologous genes in deep subseafloor sedimentary metagenomes.</title>
        <authorList>
            <person name="Kawai M."/>
            <person name="Futagami T."/>
            <person name="Toyoda A."/>
            <person name="Takaki Y."/>
            <person name="Nishi S."/>
            <person name="Hori S."/>
            <person name="Arai W."/>
            <person name="Tsubouchi T."/>
            <person name="Morono Y."/>
            <person name="Uchiyama I."/>
            <person name="Ito T."/>
            <person name="Fujiyama A."/>
            <person name="Inagaki F."/>
            <person name="Takami H."/>
        </authorList>
    </citation>
    <scope>NUCLEOTIDE SEQUENCE</scope>
    <source>
        <strain evidence="2">Expedition CK06-06</strain>
    </source>
</reference>
<dbReference type="EMBL" id="BARW01009109">
    <property type="protein sequence ID" value="GAI76299.1"/>
    <property type="molecule type" value="Genomic_DNA"/>
</dbReference>
<feature type="transmembrane region" description="Helical" evidence="1">
    <location>
        <begin position="12"/>
        <end position="32"/>
    </location>
</feature>